<name>A0ABR2HTS1_9EUKA</name>
<dbReference type="Pfam" id="PF03184">
    <property type="entry name" value="DDE_1"/>
    <property type="match status" value="1"/>
</dbReference>
<keyword evidence="1" id="KW-0175">Coiled coil</keyword>
<dbReference type="PANTHER" id="PTHR19303">
    <property type="entry name" value="TRANSPOSON"/>
    <property type="match status" value="1"/>
</dbReference>
<reference evidence="3 4" key="1">
    <citation type="submission" date="2024-04" db="EMBL/GenBank/DDBJ databases">
        <title>Tritrichomonas musculus Genome.</title>
        <authorList>
            <person name="Alves-Ferreira E."/>
            <person name="Grigg M."/>
            <person name="Lorenzi H."/>
            <person name="Galac M."/>
        </authorList>
    </citation>
    <scope>NUCLEOTIDE SEQUENCE [LARGE SCALE GENOMIC DNA]</scope>
    <source>
        <strain evidence="3 4">EAF2021</strain>
    </source>
</reference>
<gene>
    <name evidence="3" type="ORF">M9Y10_017457</name>
</gene>
<dbReference type="EMBL" id="JAPFFF010000023">
    <property type="protein sequence ID" value="KAK8852481.1"/>
    <property type="molecule type" value="Genomic_DNA"/>
</dbReference>
<evidence type="ECO:0000256" key="1">
    <source>
        <dbReference type="SAM" id="Coils"/>
    </source>
</evidence>
<dbReference type="Gene3D" id="1.10.10.60">
    <property type="entry name" value="Homeodomain-like"/>
    <property type="match status" value="1"/>
</dbReference>
<proteinExistence type="predicted"/>
<protein>
    <recommendedName>
        <fullName evidence="2">Myb-like domain-containing protein</fullName>
    </recommendedName>
</protein>
<dbReference type="InterPro" id="IPR004875">
    <property type="entry name" value="DDE_SF_endonuclease_dom"/>
</dbReference>
<dbReference type="InterPro" id="IPR001005">
    <property type="entry name" value="SANT/Myb"/>
</dbReference>
<evidence type="ECO:0000313" key="3">
    <source>
        <dbReference type="EMBL" id="KAK8852481.1"/>
    </source>
</evidence>
<dbReference type="PANTHER" id="PTHR19303:SF73">
    <property type="entry name" value="PROTEIN PDC2"/>
    <property type="match status" value="1"/>
</dbReference>
<evidence type="ECO:0000259" key="2">
    <source>
        <dbReference type="PROSITE" id="PS50090"/>
    </source>
</evidence>
<evidence type="ECO:0000313" key="4">
    <source>
        <dbReference type="Proteomes" id="UP001470230"/>
    </source>
</evidence>
<dbReference type="CDD" id="cd00167">
    <property type="entry name" value="SANT"/>
    <property type="match status" value="1"/>
</dbReference>
<organism evidence="3 4">
    <name type="scientific">Tritrichomonas musculus</name>
    <dbReference type="NCBI Taxonomy" id="1915356"/>
    <lineage>
        <taxon>Eukaryota</taxon>
        <taxon>Metamonada</taxon>
        <taxon>Parabasalia</taxon>
        <taxon>Tritrichomonadida</taxon>
        <taxon>Tritrichomonadidae</taxon>
        <taxon>Tritrichomonas</taxon>
    </lineage>
</organism>
<comment type="caution">
    <text evidence="3">The sequence shown here is derived from an EMBL/GenBank/DDBJ whole genome shotgun (WGS) entry which is preliminary data.</text>
</comment>
<feature type="domain" description="Myb-like" evidence="2">
    <location>
        <begin position="160"/>
        <end position="221"/>
    </location>
</feature>
<dbReference type="Proteomes" id="UP001470230">
    <property type="component" value="Unassembled WGS sequence"/>
</dbReference>
<dbReference type="InterPro" id="IPR050863">
    <property type="entry name" value="CenT-Element_Derived"/>
</dbReference>
<keyword evidence="4" id="KW-1185">Reference proteome</keyword>
<accession>A0ABR2HTS1</accession>
<sequence length="615" mass="71654">MSFRQSLYSWLPNTNNLMNFTQPAFNIYYPFIESPEMRRKRNLRKLCDLICDKSINNFFQENAEIYSEHFFEDAYLLKSRDPKCSYKTLKKNLEVNYNDLKNEDLSMFQNKCELYFSMKRAENKVSSKFLNTIDKLQKSFDNAILRLSDQQVPAKTVKPGIQKREGRWSSIETNHLLTVIKTGVSSGQILNEKGGIDWEIVADYIPGRISKSCHDKFQSLQKKNPLTFSIENLRQLNNKIENYKLNKKFYRALTNDQEENLFNKIKNKIENSEVVQLNDISLMAREIFYSPLALATKALIYSSLSEKIIPFDEDGNLNIENFEEKINELLTIATDEPQKLIEEYKLENFKGSKSWCYKFMIRHGLVFRKAHYERRGVINGSHIDIYLNEIIDAVNEFGPDRVLNMDETQIKTNNLSPQMIALKGQETVKCLKENVNEKEGTTFIATVAMNPKKRFPLAIVAKGKTKRSEVKYQIDQSSPELITHSQNGYTTSDVMKVYLKWLRKRMTDGPFALILDVYKSHVEKSVRQLAEKLQIRLIFVPACGTARELISPTPVDSTRWEYITKETIEIWEKISDEAINSAFDIPDLMRLFNSGFHDDDDTSDSEWNYTEEEDE</sequence>
<feature type="coiled-coil region" evidence="1">
    <location>
        <begin position="226"/>
        <end position="253"/>
    </location>
</feature>
<dbReference type="PROSITE" id="PS50090">
    <property type="entry name" value="MYB_LIKE"/>
    <property type="match status" value="1"/>
</dbReference>